<keyword evidence="2" id="KW-0472">Membrane</keyword>
<organism evidence="4 5">
    <name type="scientific">Thermus scotoductus</name>
    <dbReference type="NCBI Taxonomy" id="37636"/>
    <lineage>
        <taxon>Bacteria</taxon>
        <taxon>Thermotogati</taxon>
        <taxon>Deinococcota</taxon>
        <taxon>Deinococci</taxon>
        <taxon>Thermales</taxon>
        <taxon>Thermaceae</taxon>
        <taxon>Thermus</taxon>
    </lineage>
</organism>
<dbReference type="Proteomes" id="UP000286734">
    <property type="component" value="Unassembled WGS sequence"/>
</dbReference>
<feature type="transmembrane region" description="Helical" evidence="2">
    <location>
        <begin position="96"/>
        <end position="116"/>
    </location>
</feature>
<feature type="transmembrane region" description="Helical" evidence="2">
    <location>
        <begin position="137"/>
        <end position="155"/>
    </location>
</feature>
<accession>A0A430REZ0</accession>
<feature type="transmembrane region" description="Helical" evidence="2">
    <location>
        <begin position="203"/>
        <end position="224"/>
    </location>
</feature>
<dbReference type="Pfam" id="PF13559">
    <property type="entry name" value="DUF4129"/>
    <property type="match status" value="1"/>
</dbReference>
<reference evidence="4 5" key="1">
    <citation type="journal article" date="2019" name="Extremophiles">
        <title>Biogeography of thermophiles and predominance of Thermus scotoductus in domestic water heaters.</title>
        <authorList>
            <person name="Wilpiszeski R.L."/>
            <person name="Zhang Z."/>
            <person name="House C.H."/>
        </authorList>
    </citation>
    <scope>NUCLEOTIDE SEQUENCE [LARGE SCALE GENOMIC DNA]</scope>
    <source>
        <strain evidence="4 5">34_S34</strain>
    </source>
</reference>
<dbReference type="InterPro" id="IPR025403">
    <property type="entry name" value="TgpA-like_C"/>
</dbReference>
<name>A0A430REZ0_THESC</name>
<sequence>MRFPLTPLLALGLFLSLPVWALPSALGILLLHLGKRFYPGAFLWGAFLPGLLHAFTLPFPTWLQGWALASGLLLLYGLFLAAKARPLSSLFLLPPALWLGPLGLFLLGLLHGFNLLEEAQRRAQERGEPFWTPLSALWVPGILGLLLSGLAFFPLRLPALPLPALPTPILQASPEARPKPGEEVAYQAPKEGFSPWVAFLKGVLAYAGPLALLLILLALLPLLGRGERLPYRGLHLSPLLLALLAGGLFLLYLGTLGGGESAWGTSLSASMPTPSQESGPKEAVPGPRRLGEVGMALAGLSALFTLGLLSLLAFLVWRHRERGGQETARSFEPQAPRSFQETHPQDRVRRAYYQALKALKKSGLPRLASEGPLEYLKRVSTLLPGLREPLGELTRLYLPVRYGGRTGEEEAEKAEAFLADILRLCSSPASKGPFRAGSS</sequence>
<keyword evidence="2" id="KW-1133">Transmembrane helix</keyword>
<feature type="region of interest" description="Disordered" evidence="1">
    <location>
        <begin position="267"/>
        <end position="286"/>
    </location>
</feature>
<dbReference type="RefSeq" id="WP_126200106.1">
    <property type="nucleotide sequence ID" value="NZ_PELP01000087.1"/>
</dbReference>
<feature type="transmembrane region" description="Helical" evidence="2">
    <location>
        <begin position="295"/>
        <end position="317"/>
    </location>
</feature>
<feature type="transmembrane region" description="Helical" evidence="2">
    <location>
        <begin position="37"/>
        <end position="59"/>
    </location>
</feature>
<dbReference type="AlphaFoldDB" id="A0A430REZ0"/>
<evidence type="ECO:0000256" key="2">
    <source>
        <dbReference type="SAM" id="Phobius"/>
    </source>
</evidence>
<evidence type="ECO:0000313" key="4">
    <source>
        <dbReference type="EMBL" id="RTH06117.1"/>
    </source>
</evidence>
<evidence type="ECO:0000313" key="5">
    <source>
        <dbReference type="Proteomes" id="UP000286734"/>
    </source>
</evidence>
<keyword evidence="2" id="KW-0812">Transmembrane</keyword>
<feature type="transmembrane region" description="Helical" evidence="2">
    <location>
        <begin position="236"/>
        <end position="254"/>
    </location>
</feature>
<feature type="transmembrane region" description="Helical" evidence="2">
    <location>
        <begin position="66"/>
        <end position="84"/>
    </location>
</feature>
<proteinExistence type="predicted"/>
<evidence type="ECO:0000259" key="3">
    <source>
        <dbReference type="Pfam" id="PF13559"/>
    </source>
</evidence>
<evidence type="ECO:0000256" key="1">
    <source>
        <dbReference type="SAM" id="MobiDB-lite"/>
    </source>
</evidence>
<comment type="caution">
    <text evidence="4">The sequence shown here is derived from an EMBL/GenBank/DDBJ whole genome shotgun (WGS) entry which is preliminary data.</text>
</comment>
<dbReference type="EMBL" id="PELP01000087">
    <property type="protein sequence ID" value="RTH06117.1"/>
    <property type="molecule type" value="Genomic_DNA"/>
</dbReference>
<gene>
    <name evidence="4" type="ORF">CSW47_03920</name>
</gene>
<feature type="compositionally biased region" description="Polar residues" evidence="1">
    <location>
        <begin position="267"/>
        <end position="278"/>
    </location>
</feature>
<protein>
    <recommendedName>
        <fullName evidence="3">Protein-glutamine gamma-glutamyltransferase-like C-terminal domain-containing protein</fullName>
    </recommendedName>
</protein>
<feature type="domain" description="Protein-glutamine gamma-glutamyltransferase-like C-terminal" evidence="3">
    <location>
        <begin position="351"/>
        <end position="411"/>
    </location>
</feature>